<proteinExistence type="predicted"/>
<dbReference type="InParanoid" id="A0A0C3PSK4"/>
<dbReference type="AlphaFoldDB" id="A0A0C3PSK4"/>
<reference evidence="1 2" key="1">
    <citation type="submission" date="2014-04" db="EMBL/GenBank/DDBJ databases">
        <authorList>
            <consortium name="DOE Joint Genome Institute"/>
            <person name="Kuo A."/>
            <person name="Kohler A."/>
            <person name="Costa M.D."/>
            <person name="Nagy L.G."/>
            <person name="Floudas D."/>
            <person name="Copeland A."/>
            <person name="Barry K.W."/>
            <person name="Cichocki N."/>
            <person name="Veneault-Fourrey C."/>
            <person name="LaButti K."/>
            <person name="Lindquist E.A."/>
            <person name="Lipzen A."/>
            <person name="Lundell T."/>
            <person name="Morin E."/>
            <person name="Murat C."/>
            <person name="Sun H."/>
            <person name="Tunlid A."/>
            <person name="Henrissat B."/>
            <person name="Grigoriev I.V."/>
            <person name="Hibbett D.S."/>
            <person name="Martin F."/>
            <person name="Nordberg H.P."/>
            <person name="Cantor M.N."/>
            <person name="Hua S.X."/>
        </authorList>
    </citation>
    <scope>NUCLEOTIDE SEQUENCE [LARGE SCALE GENOMIC DNA]</scope>
    <source>
        <strain evidence="1 2">Marx 270</strain>
    </source>
</reference>
<protein>
    <submittedName>
        <fullName evidence="1">Uncharacterized protein</fullName>
    </submittedName>
</protein>
<accession>A0A0C3PSK4</accession>
<dbReference type="Proteomes" id="UP000054217">
    <property type="component" value="Unassembled WGS sequence"/>
</dbReference>
<sequence>MPPHKIATPGIPRASLLSLPPTLRIGPLWLRSTHTYFWTYPAPSFPGQSDITTSLLGWIRFAMSQSHPSSRRTDLAKNVFAVKSAIPPIPLGNNCTDPLVAGSQFSLSHALHYTIIYIASFLCQKN</sequence>
<organism evidence="1 2">
    <name type="scientific">Pisolithus tinctorius Marx 270</name>
    <dbReference type="NCBI Taxonomy" id="870435"/>
    <lineage>
        <taxon>Eukaryota</taxon>
        <taxon>Fungi</taxon>
        <taxon>Dikarya</taxon>
        <taxon>Basidiomycota</taxon>
        <taxon>Agaricomycotina</taxon>
        <taxon>Agaricomycetes</taxon>
        <taxon>Agaricomycetidae</taxon>
        <taxon>Boletales</taxon>
        <taxon>Sclerodermatineae</taxon>
        <taxon>Pisolithaceae</taxon>
        <taxon>Pisolithus</taxon>
    </lineage>
</organism>
<name>A0A0C3PSK4_PISTI</name>
<evidence type="ECO:0000313" key="2">
    <source>
        <dbReference type="Proteomes" id="UP000054217"/>
    </source>
</evidence>
<dbReference type="HOGENOM" id="CLU_1982479_0_0_1"/>
<evidence type="ECO:0000313" key="1">
    <source>
        <dbReference type="EMBL" id="KIO11639.1"/>
    </source>
</evidence>
<reference evidence="2" key="2">
    <citation type="submission" date="2015-01" db="EMBL/GenBank/DDBJ databases">
        <title>Evolutionary Origins and Diversification of the Mycorrhizal Mutualists.</title>
        <authorList>
            <consortium name="DOE Joint Genome Institute"/>
            <consortium name="Mycorrhizal Genomics Consortium"/>
            <person name="Kohler A."/>
            <person name="Kuo A."/>
            <person name="Nagy L.G."/>
            <person name="Floudas D."/>
            <person name="Copeland A."/>
            <person name="Barry K.W."/>
            <person name="Cichocki N."/>
            <person name="Veneault-Fourrey C."/>
            <person name="LaButti K."/>
            <person name="Lindquist E.A."/>
            <person name="Lipzen A."/>
            <person name="Lundell T."/>
            <person name="Morin E."/>
            <person name="Murat C."/>
            <person name="Riley R."/>
            <person name="Ohm R."/>
            <person name="Sun H."/>
            <person name="Tunlid A."/>
            <person name="Henrissat B."/>
            <person name="Grigoriev I.V."/>
            <person name="Hibbett D.S."/>
            <person name="Martin F."/>
        </authorList>
    </citation>
    <scope>NUCLEOTIDE SEQUENCE [LARGE SCALE GENOMIC DNA]</scope>
    <source>
        <strain evidence="2">Marx 270</strain>
    </source>
</reference>
<dbReference type="EMBL" id="KN831949">
    <property type="protein sequence ID" value="KIO11639.1"/>
    <property type="molecule type" value="Genomic_DNA"/>
</dbReference>
<gene>
    <name evidence="1" type="ORF">M404DRAFT_994368</name>
</gene>
<keyword evidence="2" id="KW-1185">Reference proteome</keyword>